<proteinExistence type="predicted"/>
<dbReference type="Proteomes" id="UP000544052">
    <property type="component" value="Unassembled WGS sequence"/>
</dbReference>
<dbReference type="EMBL" id="JACIUZ010000044">
    <property type="protein sequence ID" value="MBB1063643.1"/>
    <property type="molecule type" value="Genomic_DNA"/>
</dbReference>
<evidence type="ECO:0000313" key="2">
    <source>
        <dbReference type="EMBL" id="MBB1063643.1"/>
    </source>
</evidence>
<reference evidence="2 3" key="1">
    <citation type="submission" date="2020-07" db="EMBL/GenBank/DDBJ databases">
        <title>Description of Limosilactobacillus balticus sp. nov., Limosilactobacillus agrestis sp. nov., Limosilactobacillus albertensis sp. nov., Limosilactobacillus rudii sp. nov., Limosilactobacillus fastidiosus sp. nov., five novel Limosilactobacillus species isolated from the vertebrate gastrointestinal tract, and proposal of 6 subspecies of Limosilactobacillus reuteri adapted to the gastrointestinal tract of specific vertebrate hosts.</title>
        <authorList>
            <person name="Li F."/>
            <person name="Cheng C."/>
            <person name="Zheng J."/>
            <person name="Quevedo R.M."/>
            <person name="Li J."/>
            <person name="Roos S."/>
            <person name="Gaenzle M.G."/>
            <person name="Walter J."/>
        </authorList>
    </citation>
    <scope>NUCLEOTIDE SEQUENCE [LARGE SCALE GENOMIC DNA]</scope>
    <source>
        <strain evidence="2 3">WF-MO7-1</strain>
    </source>
</reference>
<dbReference type="Pfam" id="PF05709">
    <property type="entry name" value="Sipho_tail"/>
    <property type="match status" value="1"/>
</dbReference>
<feature type="domain" description="Siphovirus-type tail component RIFT-related" evidence="1">
    <location>
        <begin position="35"/>
        <end position="132"/>
    </location>
</feature>
<gene>
    <name evidence="2" type="ORF">H5R64_07730</name>
</gene>
<organism evidence="2 3">
    <name type="scientific">Limosilactobacillus fastidiosus</name>
    <dbReference type="NCBI Taxonomy" id="2759855"/>
    <lineage>
        <taxon>Bacteria</taxon>
        <taxon>Bacillati</taxon>
        <taxon>Bacillota</taxon>
        <taxon>Bacilli</taxon>
        <taxon>Lactobacillales</taxon>
        <taxon>Lactobacillaceae</taxon>
        <taxon>Limosilactobacillus</taxon>
    </lineage>
</organism>
<accession>A0ABR6E8X1</accession>
<dbReference type="InterPro" id="IPR008841">
    <property type="entry name" value="Siphovirus-type_tail_N"/>
</dbReference>
<protein>
    <submittedName>
        <fullName evidence="2">Phage tail family protein</fullName>
    </submittedName>
</protein>
<sequence length="284" mass="32768">MEPFFKIKIGDSDEFNITDKVPGITYLGVDDASSSPQFTNNYQDLSGKDGSFFVGQTFAKRTFNERFILASRNWEDYQLAKHEIYKLFGRRELIRVRTDVNNAKVYFGYVNPFDITPIQSGANYANFTIPFDLPKPYRYSLYRSDSPYTFQQSGWQFGMNLPSHPDSVSYQFTTNNFKVYNASDIKVDPYFQNHDLKIIIKFNGDSLKIHNKTTDTTWAYNESSDGNHTIIWDGQLLTTYLDGEQVNGKTDFGYISLDPEWNDIECTGANSVDITFSFPFIYLI</sequence>
<dbReference type="RefSeq" id="WP_182583285.1">
    <property type="nucleotide sequence ID" value="NZ_JACIUZ010000044.1"/>
</dbReference>
<dbReference type="Gene3D" id="2.40.30.200">
    <property type="match status" value="1"/>
</dbReference>
<evidence type="ECO:0000313" key="3">
    <source>
        <dbReference type="Proteomes" id="UP000544052"/>
    </source>
</evidence>
<name>A0ABR6E8X1_9LACO</name>
<evidence type="ECO:0000259" key="1">
    <source>
        <dbReference type="Pfam" id="PF05709"/>
    </source>
</evidence>
<keyword evidence="3" id="KW-1185">Reference proteome</keyword>
<comment type="caution">
    <text evidence="2">The sequence shown here is derived from an EMBL/GenBank/DDBJ whole genome shotgun (WGS) entry which is preliminary data.</text>
</comment>